<name>A0A890DIW0_ECOLX</name>
<sequence length="347" mass="38860">MKKPLVTRNDIAEAIALHTACMPTREIPGAIANYFMITRRFYTRTDKAVINRLLIAEIRDYLIEQGRLRYATVAAEMRKEAHRMTSNNLNVKKPAFVASATPSPAVNVISNTGDTIDSQTLLKMVNEARKLCGENEIRNNDFLNRIKDELDGEFYETFVKSHGTRAGRSFEVITMTYKQALRVAARESKAVRRSLIDKLEELQQANSPTPSIPQTLPEALRLAAELAEQKMQLEQQLVAAAPKVDFADRVSVANGILIGNFAKVVGLKQNALFSWLRQNGILMAFGARKNVPRQQYINAGYFTVKEVVLDDENGYQIRLTPQLTGKGQQWLTRKLLDAGLLKPVAIG</sequence>
<evidence type="ECO:0000256" key="1">
    <source>
        <dbReference type="SAM" id="Coils"/>
    </source>
</evidence>
<dbReference type="Pfam" id="PF03374">
    <property type="entry name" value="ANT"/>
    <property type="match status" value="1"/>
</dbReference>
<feature type="coiled-coil region" evidence="1">
    <location>
        <begin position="185"/>
        <end position="236"/>
    </location>
</feature>
<evidence type="ECO:0000259" key="2">
    <source>
        <dbReference type="Pfam" id="PF03374"/>
    </source>
</evidence>
<geneLocation type="plasmid" evidence="3">
    <name>pESBL3231-p0111</name>
</geneLocation>
<dbReference type="RefSeq" id="WP_097759200.1">
    <property type="nucleotide sequence ID" value="NZ_JABBJQ010000065.1"/>
</dbReference>
<dbReference type="EMBL" id="MW390536">
    <property type="protein sequence ID" value="QRG44211.1"/>
    <property type="molecule type" value="Genomic_DNA"/>
</dbReference>
<proteinExistence type="predicted"/>
<reference evidence="3" key="1">
    <citation type="journal article" date="2021" name="Sci. Rep.">
        <title>Antibiotic resistance plasmid composition and architecture in Escherichia coli isolates from meat.</title>
        <authorList>
            <person name="Darphorn T.S."/>
            <person name="Bel K."/>
            <person name="Koenders-van Sint Anneland B.B."/>
            <person name="Brul S."/>
            <person name="Ter Kuile B.H."/>
        </authorList>
    </citation>
    <scope>NUCLEOTIDE SEQUENCE</scope>
    <source>
        <strain evidence="3">ESBL3231</strain>
    </source>
</reference>
<keyword evidence="3" id="KW-0614">Plasmid</keyword>
<accession>A0A890DIW0</accession>
<keyword evidence="1" id="KW-0175">Coiled coil</keyword>
<evidence type="ECO:0000313" key="3">
    <source>
        <dbReference type="EMBL" id="QRG44211.1"/>
    </source>
</evidence>
<dbReference type="InterPro" id="IPR005039">
    <property type="entry name" value="Ant_C"/>
</dbReference>
<protein>
    <submittedName>
        <fullName evidence="3">Phage protein</fullName>
    </submittedName>
</protein>
<feature type="domain" description="Antirepressor protein C-terminal" evidence="2">
    <location>
        <begin position="234"/>
        <end position="336"/>
    </location>
</feature>
<dbReference type="AlphaFoldDB" id="A0A890DIW0"/>
<organism evidence="3">
    <name type="scientific">Escherichia coli</name>
    <dbReference type="NCBI Taxonomy" id="562"/>
    <lineage>
        <taxon>Bacteria</taxon>
        <taxon>Pseudomonadati</taxon>
        <taxon>Pseudomonadota</taxon>
        <taxon>Gammaproteobacteria</taxon>
        <taxon>Enterobacterales</taxon>
        <taxon>Enterobacteriaceae</taxon>
        <taxon>Escherichia</taxon>
    </lineage>
</organism>
<dbReference type="GO" id="GO:0003677">
    <property type="term" value="F:DNA binding"/>
    <property type="evidence" value="ECO:0007669"/>
    <property type="project" value="InterPro"/>
</dbReference>